<dbReference type="CDD" id="cd17324">
    <property type="entry name" value="MFS_NepI_like"/>
    <property type="match status" value="1"/>
</dbReference>
<dbReference type="InterPro" id="IPR020846">
    <property type="entry name" value="MFS_dom"/>
</dbReference>
<feature type="transmembrane region" description="Helical" evidence="5">
    <location>
        <begin position="247"/>
        <end position="265"/>
    </location>
</feature>
<comment type="caution">
    <text evidence="7">The sequence shown here is derived from an EMBL/GenBank/DDBJ whole genome shotgun (WGS) entry which is preliminary data.</text>
</comment>
<feature type="transmembrane region" description="Helical" evidence="5">
    <location>
        <begin position="100"/>
        <end position="118"/>
    </location>
</feature>
<organism evidence="7 8">
    <name type="scientific">Kibdelosporangium banguiense</name>
    <dbReference type="NCBI Taxonomy" id="1365924"/>
    <lineage>
        <taxon>Bacteria</taxon>
        <taxon>Bacillati</taxon>
        <taxon>Actinomycetota</taxon>
        <taxon>Actinomycetes</taxon>
        <taxon>Pseudonocardiales</taxon>
        <taxon>Pseudonocardiaceae</taxon>
        <taxon>Kibdelosporangium</taxon>
    </lineage>
</organism>
<feature type="transmembrane region" description="Helical" evidence="5">
    <location>
        <begin position="47"/>
        <end position="65"/>
    </location>
</feature>
<dbReference type="EMBL" id="JAGINW010000001">
    <property type="protein sequence ID" value="MBP2326732.1"/>
    <property type="molecule type" value="Genomic_DNA"/>
</dbReference>
<evidence type="ECO:0000313" key="8">
    <source>
        <dbReference type="Proteomes" id="UP001519332"/>
    </source>
</evidence>
<dbReference type="InterPro" id="IPR011701">
    <property type="entry name" value="MFS"/>
</dbReference>
<keyword evidence="8" id="KW-1185">Reference proteome</keyword>
<keyword evidence="4 5" id="KW-0472">Membrane</keyword>
<keyword evidence="3 5" id="KW-1133">Transmembrane helix</keyword>
<feature type="transmembrane region" description="Helical" evidence="5">
    <location>
        <begin position="363"/>
        <end position="380"/>
    </location>
</feature>
<evidence type="ECO:0000313" key="7">
    <source>
        <dbReference type="EMBL" id="MBP2326732.1"/>
    </source>
</evidence>
<dbReference type="SUPFAM" id="SSF103473">
    <property type="entry name" value="MFS general substrate transporter"/>
    <property type="match status" value="1"/>
</dbReference>
<dbReference type="Pfam" id="PF07690">
    <property type="entry name" value="MFS_1"/>
    <property type="match status" value="1"/>
</dbReference>
<feature type="transmembrane region" description="Helical" evidence="5">
    <location>
        <begin position="277"/>
        <end position="297"/>
    </location>
</feature>
<sequence>MSETQLGRSTVLLLALACGVAVSNIYFPQPLTPLIAADLRVPLDTAAFAVTATQFGYAGGIFLLVPLGDRLPHRRLLVSLLTVATVSLLAAAIAPSLPTLVIASALVGLTTVAAPIIGSMAAGLTAGNRIGAVSGTLLSGSIGGILLGRVAAGRLGERLGWRAPYLAAAVLTLLVAAALARVVPMTTPRTRQRYTAILAEPLPLLRNEPALRRSCLYQACVFAGFSAVWTSLPQLLTGPTYGLTTNAVSAFGLISAATMICTPLAGRLVDRGGPDPVNLICLIGTIASAPVLAAGVLGGPTGLIAITIGILLLDITMQSGMTANLTRIYAIRPDSRLNTAYMTCAFIGSSTGSWLGALLCNKFGWPAVSTLVALTAAIALTRHLTPQRNRVNQP</sequence>
<evidence type="ECO:0000256" key="2">
    <source>
        <dbReference type="ARBA" id="ARBA00022692"/>
    </source>
</evidence>
<dbReference type="Gene3D" id="1.20.1250.20">
    <property type="entry name" value="MFS general substrate transporter like domains"/>
    <property type="match status" value="1"/>
</dbReference>
<evidence type="ECO:0000256" key="3">
    <source>
        <dbReference type="ARBA" id="ARBA00022989"/>
    </source>
</evidence>
<comment type="subcellular location">
    <subcellularLocation>
        <location evidence="1">Cell membrane</location>
        <topology evidence="1">Multi-pass membrane protein</topology>
    </subcellularLocation>
</comment>
<feature type="transmembrane region" description="Helical" evidence="5">
    <location>
        <begin position="130"/>
        <end position="151"/>
    </location>
</feature>
<dbReference type="PROSITE" id="PS50850">
    <property type="entry name" value="MFS"/>
    <property type="match status" value="1"/>
</dbReference>
<gene>
    <name evidence="7" type="ORF">JOF56_007117</name>
</gene>
<evidence type="ECO:0000256" key="4">
    <source>
        <dbReference type="ARBA" id="ARBA00023136"/>
    </source>
</evidence>
<dbReference type="InterPro" id="IPR036259">
    <property type="entry name" value="MFS_trans_sf"/>
</dbReference>
<dbReference type="RefSeq" id="WP_209643767.1">
    <property type="nucleotide sequence ID" value="NZ_JAGINW010000001.1"/>
</dbReference>
<feature type="transmembrane region" description="Helical" evidence="5">
    <location>
        <begin position="303"/>
        <end position="325"/>
    </location>
</feature>
<name>A0ABS4TQN8_9PSEU</name>
<feature type="transmembrane region" description="Helical" evidence="5">
    <location>
        <begin position="215"/>
        <end position="235"/>
    </location>
</feature>
<feature type="transmembrane region" description="Helical" evidence="5">
    <location>
        <begin position="337"/>
        <end position="357"/>
    </location>
</feature>
<proteinExistence type="predicted"/>
<keyword evidence="2 5" id="KW-0812">Transmembrane</keyword>
<dbReference type="PANTHER" id="PTHR42910">
    <property type="entry name" value="TRANSPORTER SCO4007-RELATED"/>
    <property type="match status" value="1"/>
</dbReference>
<evidence type="ECO:0000256" key="5">
    <source>
        <dbReference type="SAM" id="Phobius"/>
    </source>
</evidence>
<feature type="transmembrane region" description="Helical" evidence="5">
    <location>
        <begin position="77"/>
        <end position="94"/>
    </location>
</feature>
<dbReference type="PANTHER" id="PTHR42910:SF1">
    <property type="entry name" value="MAJOR FACILITATOR SUPERFAMILY (MFS) PROFILE DOMAIN-CONTAINING PROTEIN"/>
    <property type="match status" value="1"/>
</dbReference>
<feature type="domain" description="Major facilitator superfamily (MFS) profile" evidence="6">
    <location>
        <begin position="10"/>
        <end position="390"/>
    </location>
</feature>
<accession>A0ABS4TQN8</accession>
<evidence type="ECO:0000256" key="1">
    <source>
        <dbReference type="ARBA" id="ARBA00004651"/>
    </source>
</evidence>
<reference evidence="7 8" key="1">
    <citation type="submission" date="2021-03" db="EMBL/GenBank/DDBJ databases">
        <title>Sequencing the genomes of 1000 actinobacteria strains.</title>
        <authorList>
            <person name="Klenk H.-P."/>
        </authorList>
    </citation>
    <scope>NUCLEOTIDE SEQUENCE [LARGE SCALE GENOMIC DNA]</scope>
    <source>
        <strain evidence="7 8">DSM 46670</strain>
    </source>
</reference>
<evidence type="ECO:0000259" key="6">
    <source>
        <dbReference type="PROSITE" id="PS50850"/>
    </source>
</evidence>
<dbReference type="Proteomes" id="UP001519332">
    <property type="component" value="Unassembled WGS sequence"/>
</dbReference>
<feature type="transmembrane region" description="Helical" evidence="5">
    <location>
        <begin position="163"/>
        <end position="183"/>
    </location>
</feature>
<protein>
    <submittedName>
        <fullName evidence="7">MFS family arabinose efflux permease</fullName>
    </submittedName>
</protein>